<protein>
    <submittedName>
        <fullName evidence="3">Uncharacterized protein</fullName>
    </submittedName>
</protein>
<feature type="region of interest" description="Disordered" evidence="2">
    <location>
        <begin position="324"/>
        <end position="348"/>
    </location>
</feature>
<dbReference type="AlphaFoldDB" id="A0AAD8HK37"/>
<gene>
    <name evidence="3" type="ORF">POM88_034711</name>
</gene>
<evidence type="ECO:0000313" key="3">
    <source>
        <dbReference type="EMBL" id="KAK1368619.1"/>
    </source>
</evidence>
<feature type="coiled-coil region" evidence="1">
    <location>
        <begin position="512"/>
        <end position="581"/>
    </location>
</feature>
<keyword evidence="1" id="KW-0175">Coiled coil</keyword>
<sequence length="629" mass="71351">MTTSLSSSGKVVYAVTNQVAFLEKESVHADFHPLMDFLKISPVSYALTASPIIYAEIVQEMWSKADCTRKGEIKFTIKGNSYTLTPSVINEALELPVSNFEKLPTDEEIVCMLKFINYASKPWLLSHVSRRYLRKEWSYFFDTLTKVFGPRCGGYNAITIFVLIIGYSLMYGRTIDLGSLLLNEFSTKLGDVVTRTNVVYYARFFMIFANHFCKELGIKDRDDTVSLCLQKKALFTHLVTNNFCAEVEFVLPEHIRVQLSALSSSSAHTSSSLLVPSTVQDVREGHTTTTQLALRSQSESGTMVTPPVFLSYKRRKTTFPTLTEQGNENYETGSEVNPHQKRKDASEIKHARSLFVVDQETPPAESRDGVPPVELPVSPEEEQQHDFLFLLEYAQEVEDRQHLMNAASVLKSQLVARLTSDADKLRTEDMINLADKCYNTLEGLGDDYTSFCTEVNKLIAQHQELAFAAIKKENCNELDLKARYNHQVQFLSEVGHNLSSAQEKLSTAKTYADSLKLKREEMAIALIKLTEELHEVEERVKTLQSVSDQYEEAYSVVQAELRKLDEEKEEAHVALKAIDDRYNAAKKEFERMSNHLLHPVCNLNRSLLEPCKIKILNLQLLLFGMDLPT</sequence>
<feature type="compositionally biased region" description="Polar residues" evidence="2">
    <location>
        <begin position="324"/>
        <end position="337"/>
    </location>
</feature>
<evidence type="ECO:0000256" key="2">
    <source>
        <dbReference type="SAM" id="MobiDB-lite"/>
    </source>
</evidence>
<name>A0AAD8HK37_9APIA</name>
<accession>A0AAD8HK37</accession>
<keyword evidence="4" id="KW-1185">Reference proteome</keyword>
<proteinExistence type="predicted"/>
<dbReference type="EMBL" id="JAUIZM010000008">
    <property type="protein sequence ID" value="KAK1368619.1"/>
    <property type="molecule type" value="Genomic_DNA"/>
</dbReference>
<reference evidence="3" key="1">
    <citation type="submission" date="2023-02" db="EMBL/GenBank/DDBJ databases">
        <title>Genome of toxic invasive species Heracleum sosnowskyi carries increased number of genes despite the absence of recent whole-genome duplications.</title>
        <authorList>
            <person name="Schelkunov M."/>
            <person name="Shtratnikova V."/>
            <person name="Makarenko M."/>
            <person name="Klepikova A."/>
            <person name="Omelchenko D."/>
            <person name="Novikova G."/>
            <person name="Obukhova E."/>
            <person name="Bogdanov V."/>
            <person name="Penin A."/>
            <person name="Logacheva M."/>
        </authorList>
    </citation>
    <scope>NUCLEOTIDE SEQUENCE</scope>
    <source>
        <strain evidence="3">Hsosn_3</strain>
        <tissue evidence="3">Leaf</tissue>
    </source>
</reference>
<evidence type="ECO:0000313" key="4">
    <source>
        <dbReference type="Proteomes" id="UP001237642"/>
    </source>
</evidence>
<dbReference type="Proteomes" id="UP001237642">
    <property type="component" value="Unassembled WGS sequence"/>
</dbReference>
<reference evidence="3" key="2">
    <citation type="submission" date="2023-05" db="EMBL/GenBank/DDBJ databases">
        <authorList>
            <person name="Schelkunov M.I."/>
        </authorList>
    </citation>
    <scope>NUCLEOTIDE SEQUENCE</scope>
    <source>
        <strain evidence="3">Hsosn_3</strain>
        <tissue evidence="3">Leaf</tissue>
    </source>
</reference>
<dbReference type="SUPFAM" id="SSF57997">
    <property type="entry name" value="Tropomyosin"/>
    <property type="match status" value="1"/>
</dbReference>
<comment type="caution">
    <text evidence="3">The sequence shown here is derived from an EMBL/GenBank/DDBJ whole genome shotgun (WGS) entry which is preliminary data.</text>
</comment>
<organism evidence="3 4">
    <name type="scientific">Heracleum sosnowskyi</name>
    <dbReference type="NCBI Taxonomy" id="360622"/>
    <lineage>
        <taxon>Eukaryota</taxon>
        <taxon>Viridiplantae</taxon>
        <taxon>Streptophyta</taxon>
        <taxon>Embryophyta</taxon>
        <taxon>Tracheophyta</taxon>
        <taxon>Spermatophyta</taxon>
        <taxon>Magnoliopsida</taxon>
        <taxon>eudicotyledons</taxon>
        <taxon>Gunneridae</taxon>
        <taxon>Pentapetalae</taxon>
        <taxon>asterids</taxon>
        <taxon>campanulids</taxon>
        <taxon>Apiales</taxon>
        <taxon>Apiaceae</taxon>
        <taxon>Apioideae</taxon>
        <taxon>apioid superclade</taxon>
        <taxon>Tordylieae</taxon>
        <taxon>Tordyliinae</taxon>
        <taxon>Heracleum</taxon>
    </lineage>
</organism>
<evidence type="ECO:0000256" key="1">
    <source>
        <dbReference type="SAM" id="Coils"/>
    </source>
</evidence>